<gene>
    <name evidence="2" type="ORF">CY0110_04051</name>
</gene>
<accession>A3IT80</accession>
<evidence type="ECO:0000313" key="3">
    <source>
        <dbReference type="Proteomes" id="UP000003781"/>
    </source>
</evidence>
<feature type="domain" description="CHAT" evidence="1">
    <location>
        <begin position="2"/>
        <end position="111"/>
    </location>
</feature>
<reference evidence="2 3" key="1">
    <citation type="submission" date="2007-03" db="EMBL/GenBank/DDBJ databases">
        <authorList>
            <person name="Stal L."/>
            <person name="Ferriera S."/>
            <person name="Johnson J."/>
            <person name="Kravitz S."/>
            <person name="Beeson K."/>
            <person name="Sutton G."/>
            <person name="Rogers Y.-H."/>
            <person name="Friedman R."/>
            <person name="Frazier M."/>
            <person name="Venter J.C."/>
        </authorList>
    </citation>
    <scope>NUCLEOTIDE SEQUENCE [LARGE SCALE GENOMIC DNA]</scope>
    <source>
        <strain evidence="2 3">CCY0110</strain>
    </source>
</reference>
<organism evidence="2 3">
    <name type="scientific">Crocosphaera chwakensis CCY0110</name>
    <dbReference type="NCBI Taxonomy" id="391612"/>
    <lineage>
        <taxon>Bacteria</taxon>
        <taxon>Bacillati</taxon>
        <taxon>Cyanobacteriota</taxon>
        <taxon>Cyanophyceae</taxon>
        <taxon>Oscillatoriophycideae</taxon>
        <taxon>Chroococcales</taxon>
        <taxon>Aphanothecaceae</taxon>
        <taxon>Crocosphaera</taxon>
        <taxon>Crocosphaera chwakensis</taxon>
    </lineage>
</organism>
<comment type="caution">
    <text evidence="2">The sequence shown here is derived from an EMBL/GenBank/DDBJ whole genome shotgun (WGS) entry which is preliminary data.</text>
</comment>
<name>A3IT80_9CHRO</name>
<sequence length="115" mass="13794">MSAFIKGGANCVLSTLWTVDETSSAWLIIYFYQQYYSRITPKIALKNAQYWLQTVNNHKLVIWLTELLEDTKHKEIDPHVIELVQDEINKYKQRNPNNKRYENPYYWLGFIVHQL</sequence>
<evidence type="ECO:0000313" key="2">
    <source>
        <dbReference type="EMBL" id="EAZ90265.1"/>
    </source>
</evidence>
<proteinExistence type="predicted"/>
<keyword evidence="2" id="KW-0808">Transferase</keyword>
<dbReference type="InterPro" id="IPR024983">
    <property type="entry name" value="CHAT_dom"/>
</dbReference>
<dbReference type="GO" id="GO:0016740">
    <property type="term" value="F:transferase activity"/>
    <property type="evidence" value="ECO:0007669"/>
    <property type="project" value="UniProtKB-KW"/>
</dbReference>
<dbReference type="Proteomes" id="UP000003781">
    <property type="component" value="Unassembled WGS sequence"/>
</dbReference>
<keyword evidence="3" id="KW-1185">Reference proteome</keyword>
<protein>
    <submittedName>
        <fullName evidence="2">Protein prenyltransferase, alpha subunit</fullName>
    </submittedName>
</protein>
<dbReference type="AlphaFoldDB" id="A3IT80"/>
<dbReference type="Pfam" id="PF12770">
    <property type="entry name" value="CHAT"/>
    <property type="match status" value="1"/>
</dbReference>
<dbReference type="eggNOG" id="COG4995">
    <property type="taxonomic scope" value="Bacteria"/>
</dbReference>
<dbReference type="EMBL" id="AAXW01000027">
    <property type="protein sequence ID" value="EAZ90265.1"/>
    <property type="molecule type" value="Genomic_DNA"/>
</dbReference>
<evidence type="ECO:0000259" key="1">
    <source>
        <dbReference type="Pfam" id="PF12770"/>
    </source>
</evidence>